<dbReference type="InterPro" id="IPR050654">
    <property type="entry name" value="AChE-related_enzymes"/>
</dbReference>
<dbReference type="Pfam" id="PF00135">
    <property type="entry name" value="COesterase"/>
    <property type="match status" value="1"/>
</dbReference>
<evidence type="ECO:0000313" key="4">
    <source>
        <dbReference type="Proteomes" id="UP000351155"/>
    </source>
</evidence>
<feature type="domain" description="Carboxylesterase type B" evidence="2">
    <location>
        <begin position="135"/>
        <end position="240"/>
    </location>
</feature>
<dbReference type="SUPFAM" id="SSF53474">
    <property type="entry name" value="alpha/beta-Hydrolases"/>
    <property type="match status" value="1"/>
</dbReference>
<protein>
    <submittedName>
        <fullName evidence="3">Carboxylesterase type B</fullName>
        <ecNumber evidence="3">3.1.1.1</ecNumber>
    </submittedName>
</protein>
<sequence>MQSGYTLPDTPREQALKKGQALAHHFGLENATADELRAIPPEAFWPLTAPLNIAPAPIVGDCVLPEAMLDVFFAARQHPMPIMIGSNSDEASVMAVFGIDLAGQIQKLRRERRFGLGLIKLLYPGVKGDEELGRQVCRDMAFTTMGYVVMQAQQRAGALCWRYWFDYVAEAEHATYVNGAWHGNEVPYVFDTLGQVEPSRHYVNERDLHFAAQVADYWVSFARDAGTHDSLPGPVRWPGMPKRSGCAATYWGE</sequence>
<accession>A0A484YY04</accession>
<proteinExistence type="predicted"/>
<gene>
    <name evidence="3" type="ORF">NCTC12126_04452</name>
</gene>
<name>A0A484YY04_9ENTR</name>
<dbReference type="AlphaFoldDB" id="A0A484YY04"/>
<dbReference type="Gene3D" id="3.40.50.1820">
    <property type="entry name" value="alpha/beta hydrolase"/>
    <property type="match status" value="1"/>
</dbReference>
<dbReference type="Proteomes" id="UP000351155">
    <property type="component" value="Unassembled WGS sequence"/>
</dbReference>
<dbReference type="EC" id="3.1.1.1" evidence="3"/>
<evidence type="ECO:0000313" key="3">
    <source>
        <dbReference type="EMBL" id="VFS41162.1"/>
    </source>
</evidence>
<reference evidence="3 4" key="1">
    <citation type="submission" date="2019-03" db="EMBL/GenBank/DDBJ databases">
        <authorList>
            <consortium name="Pathogen Informatics"/>
        </authorList>
    </citation>
    <scope>NUCLEOTIDE SEQUENCE [LARGE SCALE GENOMIC DNA]</scope>
    <source>
        <strain evidence="3 4">NCTC12126</strain>
    </source>
</reference>
<organism evidence="3 4">
    <name type="scientific">Enterobacter cancerogenus</name>
    <dbReference type="NCBI Taxonomy" id="69218"/>
    <lineage>
        <taxon>Bacteria</taxon>
        <taxon>Pseudomonadati</taxon>
        <taxon>Pseudomonadota</taxon>
        <taxon>Gammaproteobacteria</taxon>
        <taxon>Enterobacterales</taxon>
        <taxon>Enterobacteriaceae</taxon>
        <taxon>Enterobacter</taxon>
        <taxon>Enterobacter cloacae complex</taxon>
    </lineage>
</organism>
<keyword evidence="1 3" id="KW-0378">Hydrolase</keyword>
<dbReference type="PANTHER" id="PTHR43918:SF4">
    <property type="entry name" value="CARBOXYLIC ESTER HYDROLASE"/>
    <property type="match status" value="1"/>
</dbReference>
<dbReference type="InterPro" id="IPR002018">
    <property type="entry name" value="CarbesteraseB"/>
</dbReference>
<evidence type="ECO:0000256" key="1">
    <source>
        <dbReference type="ARBA" id="ARBA00022801"/>
    </source>
</evidence>
<dbReference type="PANTHER" id="PTHR43918">
    <property type="entry name" value="ACETYLCHOLINESTERASE"/>
    <property type="match status" value="1"/>
</dbReference>
<dbReference type="InterPro" id="IPR029058">
    <property type="entry name" value="AB_hydrolase_fold"/>
</dbReference>
<dbReference type="EMBL" id="CAADIW010000050">
    <property type="protein sequence ID" value="VFS41162.1"/>
    <property type="molecule type" value="Genomic_DNA"/>
</dbReference>
<dbReference type="GO" id="GO:0106435">
    <property type="term" value="F:carboxylesterase activity"/>
    <property type="evidence" value="ECO:0007669"/>
    <property type="project" value="UniProtKB-EC"/>
</dbReference>
<evidence type="ECO:0000259" key="2">
    <source>
        <dbReference type="Pfam" id="PF00135"/>
    </source>
</evidence>